<dbReference type="Pfam" id="PF01926">
    <property type="entry name" value="MMR_HSR1"/>
    <property type="match status" value="1"/>
</dbReference>
<gene>
    <name evidence="5" type="primary">hflX</name>
    <name evidence="11" type="ORF">PYTT_0479</name>
</gene>
<dbReference type="KEGG" id="agl:PYTT_0479"/>
<evidence type="ECO:0000256" key="5">
    <source>
        <dbReference type="HAMAP-Rule" id="MF_00900"/>
    </source>
</evidence>
<dbReference type="PATRIC" id="fig|1679444.3.peg.795"/>
<evidence type="ECO:0000256" key="1">
    <source>
        <dbReference type="ARBA" id="ARBA00022723"/>
    </source>
</evidence>
<dbReference type="Gene3D" id="6.10.250.2860">
    <property type="match status" value="1"/>
</dbReference>
<dbReference type="InterPro" id="IPR030394">
    <property type="entry name" value="G_HFLX_dom"/>
</dbReference>
<organism evidence="11 12">
    <name type="scientific">Akkermansia glycaniphila</name>
    <dbReference type="NCBI Taxonomy" id="1679444"/>
    <lineage>
        <taxon>Bacteria</taxon>
        <taxon>Pseudomonadati</taxon>
        <taxon>Verrucomicrobiota</taxon>
        <taxon>Verrucomicrobiia</taxon>
        <taxon>Verrucomicrobiales</taxon>
        <taxon>Akkermansiaceae</taxon>
        <taxon>Akkermansia</taxon>
    </lineage>
</organism>
<comment type="cofactor">
    <cofactor evidence="7">
        <name>Mg(2+)</name>
        <dbReference type="ChEBI" id="CHEBI:18420"/>
    </cofactor>
</comment>
<evidence type="ECO:0000313" key="12">
    <source>
        <dbReference type="Proteomes" id="UP000176204"/>
    </source>
</evidence>
<dbReference type="Pfam" id="PF16360">
    <property type="entry name" value="GTP-bdg_M"/>
    <property type="match status" value="1"/>
</dbReference>
<dbReference type="InterPro" id="IPR042108">
    <property type="entry name" value="GTPase_HflX_N_sf"/>
</dbReference>
<dbReference type="GO" id="GO:0005737">
    <property type="term" value="C:cytoplasm"/>
    <property type="evidence" value="ECO:0007669"/>
    <property type="project" value="UniProtKB-SubCell"/>
</dbReference>
<dbReference type="Pfam" id="PF13167">
    <property type="entry name" value="GTP-bdg_N"/>
    <property type="match status" value="1"/>
</dbReference>
<dbReference type="NCBIfam" id="TIGR03156">
    <property type="entry name" value="GTP_HflX"/>
    <property type="match status" value="1"/>
</dbReference>
<dbReference type="CDD" id="cd01878">
    <property type="entry name" value="HflX"/>
    <property type="match status" value="1"/>
</dbReference>
<reference evidence="12" key="1">
    <citation type="submission" date="2016-09" db="EMBL/GenBank/DDBJ databases">
        <authorList>
            <person name="Koehorst J."/>
        </authorList>
    </citation>
    <scope>NUCLEOTIDE SEQUENCE [LARGE SCALE GENOMIC DNA]</scope>
</reference>
<evidence type="ECO:0000259" key="10">
    <source>
        <dbReference type="PROSITE" id="PS51705"/>
    </source>
</evidence>
<feature type="binding site" evidence="7">
    <location>
        <position position="225"/>
    </location>
    <ligand>
        <name>Mg(2+)</name>
        <dbReference type="ChEBI" id="CHEBI:18420"/>
    </ligand>
</feature>
<dbReference type="SUPFAM" id="SSF52540">
    <property type="entry name" value="P-loop containing nucleoside triphosphate hydrolases"/>
    <property type="match status" value="1"/>
</dbReference>
<keyword evidence="3 7" id="KW-0460">Magnesium</keyword>
<feature type="region of interest" description="Disordered" evidence="9">
    <location>
        <begin position="149"/>
        <end position="173"/>
    </location>
</feature>
<dbReference type="InterPro" id="IPR016496">
    <property type="entry name" value="GTPase_HflX"/>
</dbReference>
<dbReference type="PANTHER" id="PTHR10229:SF0">
    <property type="entry name" value="GTP-BINDING PROTEIN 6-RELATED"/>
    <property type="match status" value="1"/>
</dbReference>
<feature type="binding site" evidence="6">
    <location>
        <begin position="243"/>
        <end position="247"/>
    </location>
    <ligand>
        <name>GTP</name>
        <dbReference type="ChEBI" id="CHEBI:37565"/>
    </ligand>
</feature>
<comment type="subunit">
    <text evidence="5">Monomer. Associates with the 50S ribosomal subunit.</text>
</comment>
<evidence type="ECO:0000256" key="8">
    <source>
        <dbReference type="SAM" id="Coils"/>
    </source>
</evidence>
<dbReference type="InterPro" id="IPR006073">
    <property type="entry name" value="GTP-bd"/>
</dbReference>
<evidence type="ECO:0000256" key="6">
    <source>
        <dbReference type="PIRSR" id="PIRSR006809-1"/>
    </source>
</evidence>
<evidence type="ECO:0000256" key="2">
    <source>
        <dbReference type="ARBA" id="ARBA00022741"/>
    </source>
</evidence>
<dbReference type="RefSeq" id="WP_067776389.1">
    <property type="nucleotide sequence ID" value="NZ_LIGX01000028.1"/>
</dbReference>
<feature type="binding site" evidence="7">
    <location>
        <position position="245"/>
    </location>
    <ligand>
        <name>Mg(2+)</name>
        <dbReference type="ChEBI" id="CHEBI:18420"/>
    </ligand>
</feature>
<dbReference type="EMBL" id="LT629973">
    <property type="protein sequence ID" value="SEH75617.1"/>
    <property type="molecule type" value="Genomic_DNA"/>
</dbReference>
<dbReference type="GO" id="GO:0005525">
    <property type="term" value="F:GTP binding"/>
    <property type="evidence" value="ECO:0007669"/>
    <property type="project" value="UniProtKB-UniRule"/>
</dbReference>
<dbReference type="PANTHER" id="PTHR10229">
    <property type="entry name" value="GTP-BINDING PROTEIN HFLX"/>
    <property type="match status" value="1"/>
</dbReference>
<keyword evidence="5" id="KW-0963">Cytoplasm</keyword>
<dbReference type="Gene3D" id="3.40.50.11060">
    <property type="entry name" value="GTPase HflX, N-terminal domain"/>
    <property type="match status" value="1"/>
</dbReference>
<evidence type="ECO:0000256" key="7">
    <source>
        <dbReference type="PIRSR" id="PIRSR006809-2"/>
    </source>
</evidence>
<feature type="coiled-coil region" evidence="8">
    <location>
        <begin position="178"/>
        <end position="205"/>
    </location>
</feature>
<dbReference type="InterPro" id="IPR032305">
    <property type="entry name" value="GTP-bd_M"/>
</dbReference>
<dbReference type="GO" id="GO:0003924">
    <property type="term" value="F:GTPase activity"/>
    <property type="evidence" value="ECO:0007669"/>
    <property type="project" value="UniProtKB-UniRule"/>
</dbReference>
<dbReference type="STRING" id="1679444.PYTT_0479"/>
<comment type="similarity">
    <text evidence="5">Belongs to the TRAFAC class OBG-HflX-like GTPase superfamily. HflX GTPase family.</text>
</comment>
<dbReference type="Gene3D" id="3.40.50.300">
    <property type="entry name" value="P-loop containing nucleotide triphosphate hydrolases"/>
    <property type="match status" value="1"/>
</dbReference>
<evidence type="ECO:0000256" key="3">
    <source>
        <dbReference type="ARBA" id="ARBA00022842"/>
    </source>
</evidence>
<dbReference type="HAMAP" id="MF_00900">
    <property type="entry name" value="GTPase_HflX"/>
    <property type="match status" value="1"/>
</dbReference>
<feature type="binding site" evidence="6">
    <location>
        <begin position="218"/>
        <end position="225"/>
    </location>
    <ligand>
        <name>GTP</name>
        <dbReference type="ChEBI" id="CHEBI:37565"/>
    </ligand>
</feature>
<comment type="function">
    <text evidence="5">GTPase that associates with the 50S ribosomal subunit and may have a role during protein synthesis or ribosome biogenesis.</text>
</comment>
<evidence type="ECO:0000256" key="9">
    <source>
        <dbReference type="SAM" id="MobiDB-lite"/>
    </source>
</evidence>
<dbReference type="PIRSF" id="PIRSF006809">
    <property type="entry name" value="GTP-binding_hflX_prd"/>
    <property type="match status" value="1"/>
</dbReference>
<keyword evidence="12" id="KW-1185">Reference proteome</keyword>
<dbReference type="GO" id="GO:0046872">
    <property type="term" value="F:metal ion binding"/>
    <property type="evidence" value="ECO:0007669"/>
    <property type="project" value="UniProtKB-KW"/>
</dbReference>
<feature type="binding site" evidence="6">
    <location>
        <begin position="331"/>
        <end position="334"/>
    </location>
    <ligand>
        <name>GTP</name>
        <dbReference type="ChEBI" id="CHEBI:37565"/>
    </ligand>
</feature>
<keyword evidence="4 5" id="KW-0342">GTP-binding</keyword>
<dbReference type="InterPro" id="IPR025121">
    <property type="entry name" value="GTPase_HflX_N"/>
</dbReference>
<accession>A0A1C7PFH6</accession>
<feature type="compositionally biased region" description="Gly residues" evidence="9">
    <location>
        <begin position="152"/>
        <end position="167"/>
    </location>
</feature>
<comment type="subcellular location">
    <subcellularLocation>
        <location evidence="5">Cytoplasm</location>
    </subcellularLocation>
    <text evidence="5">May associate with membranes.</text>
</comment>
<keyword evidence="8" id="KW-0175">Coiled coil</keyword>
<dbReference type="OrthoDB" id="9812272at2"/>
<keyword evidence="2 5" id="KW-0547">Nucleotide-binding</keyword>
<evidence type="ECO:0000256" key="4">
    <source>
        <dbReference type="ARBA" id="ARBA00023134"/>
    </source>
</evidence>
<dbReference type="PROSITE" id="PS51705">
    <property type="entry name" value="G_HFLX"/>
    <property type="match status" value="1"/>
</dbReference>
<sequence length="440" mass="48596">MFEIREKPSMVERAMLVSICLPGDNVHEKQAMLDELEDLVSNLGIGIVRKELVRTRDVHAKFLCGTGKAEEVRMAAIAAEADCVVFDNMLAPSQQREWERLIDVCVIDREEIILDIFAKRARTREATMQVELARMQYSLPRMARMWAHLDRQGGGSGGGKGGGGASRGEGEKQIEVDRRLARARIESIQKDLEEVRKQRSTQRKERERQGVPTAAIVGYTNAGKSSLLRLVAEADVLAQNILFATLDTTTRKIELPDGQPLLLTDTVGFIRNLPHRLVETFKSTLEEAVLADFLIQVVDASDPEALRHFETTLEVLAELGAADKPMVAVFNKTDLIPDEERASVIETLTAAVGIPVVPMSVVREQGADSLMNACVDMLSHRVVSRTYRIPLSRSDIIAAMHRDGKVVSTEYDGNDALVTATLPKSFAQKIASYAEPGGEH</sequence>
<dbReference type="GO" id="GO:0043022">
    <property type="term" value="F:ribosome binding"/>
    <property type="evidence" value="ECO:0007669"/>
    <property type="project" value="TreeGrafter"/>
</dbReference>
<keyword evidence="1 7" id="KW-0479">Metal-binding</keyword>
<protein>
    <recommendedName>
        <fullName evidence="5">GTPase HflX</fullName>
    </recommendedName>
    <alternativeName>
        <fullName evidence="5">GTP-binding protein HflX</fullName>
    </alternativeName>
</protein>
<dbReference type="AlphaFoldDB" id="A0A1C7PFH6"/>
<dbReference type="InterPro" id="IPR027417">
    <property type="entry name" value="P-loop_NTPase"/>
</dbReference>
<name>A0A1C7PFH6_9BACT</name>
<feature type="domain" description="Hflx-type G" evidence="10">
    <location>
        <begin position="212"/>
        <end position="382"/>
    </location>
</feature>
<dbReference type="Proteomes" id="UP000176204">
    <property type="component" value="Chromosome I"/>
</dbReference>
<proteinExistence type="inferred from homology"/>
<evidence type="ECO:0000313" key="11">
    <source>
        <dbReference type="EMBL" id="SEH75617.1"/>
    </source>
</evidence>
<feature type="binding site" evidence="6">
    <location>
        <begin position="265"/>
        <end position="268"/>
    </location>
    <ligand>
        <name>GTP</name>
        <dbReference type="ChEBI" id="CHEBI:37565"/>
    </ligand>
</feature>